<dbReference type="InterPro" id="IPR036705">
    <property type="entry name" value="Ribosyl_crysJ1_sf"/>
</dbReference>
<dbReference type="GO" id="GO:0046872">
    <property type="term" value="F:metal ion binding"/>
    <property type="evidence" value="ECO:0007669"/>
    <property type="project" value="UniProtKB-KW"/>
</dbReference>
<evidence type="ECO:0000313" key="4">
    <source>
        <dbReference type="EMBL" id="TXB66162.1"/>
    </source>
</evidence>
<name>A0A5C6RXS1_9FLAO</name>
<evidence type="ECO:0000313" key="5">
    <source>
        <dbReference type="Proteomes" id="UP000321721"/>
    </source>
</evidence>
<feature type="binding site" evidence="3">
    <location>
        <position position="48"/>
    </location>
    <ligand>
        <name>Mg(2+)</name>
        <dbReference type="ChEBI" id="CHEBI:18420"/>
        <label>1</label>
    </ligand>
</feature>
<dbReference type="Proteomes" id="UP000321721">
    <property type="component" value="Unassembled WGS sequence"/>
</dbReference>
<organism evidence="4 5">
    <name type="scientific">Vicingus serpentipes</name>
    <dbReference type="NCBI Taxonomy" id="1926625"/>
    <lineage>
        <taxon>Bacteria</taxon>
        <taxon>Pseudomonadati</taxon>
        <taxon>Bacteroidota</taxon>
        <taxon>Flavobacteriia</taxon>
        <taxon>Flavobacteriales</taxon>
        <taxon>Vicingaceae</taxon>
        <taxon>Vicingus</taxon>
    </lineage>
</organism>
<evidence type="ECO:0000256" key="1">
    <source>
        <dbReference type="ARBA" id="ARBA00010702"/>
    </source>
</evidence>
<dbReference type="RefSeq" id="WP_147099669.1">
    <property type="nucleotide sequence ID" value="NZ_VOOS01000002.1"/>
</dbReference>
<gene>
    <name evidence="4" type="ORF">FRY74_06205</name>
</gene>
<dbReference type="Pfam" id="PF03747">
    <property type="entry name" value="ADP_ribosyl_GH"/>
    <property type="match status" value="1"/>
</dbReference>
<dbReference type="EMBL" id="VOOS01000002">
    <property type="protein sequence ID" value="TXB66162.1"/>
    <property type="molecule type" value="Genomic_DNA"/>
</dbReference>
<comment type="cofactor">
    <cofactor evidence="3">
        <name>Mg(2+)</name>
        <dbReference type="ChEBI" id="CHEBI:18420"/>
    </cofactor>
    <text evidence="3">Binds 2 magnesium ions per subunit.</text>
</comment>
<comment type="similarity">
    <text evidence="1">Belongs to the ADP-ribosylglycohydrolase family.</text>
</comment>
<dbReference type="PANTHER" id="PTHR16222:SF24">
    <property type="entry name" value="ADP-RIBOSYLHYDROLASE ARH3"/>
    <property type="match status" value="1"/>
</dbReference>
<dbReference type="InterPro" id="IPR050792">
    <property type="entry name" value="ADP-ribosylglycohydrolase"/>
</dbReference>
<reference evidence="4 5" key="1">
    <citation type="submission" date="2019-08" db="EMBL/GenBank/DDBJ databases">
        <title>Genome of Vicingus serpentipes NCIMB 15042.</title>
        <authorList>
            <person name="Bowman J.P."/>
        </authorList>
    </citation>
    <scope>NUCLEOTIDE SEQUENCE [LARGE SCALE GENOMIC DNA]</scope>
    <source>
        <strain evidence="4 5">NCIMB 15042</strain>
    </source>
</reference>
<protein>
    <submittedName>
        <fullName evidence="4">ADP-ribosylglycohydrolase family protein</fullName>
    </submittedName>
</protein>
<keyword evidence="3" id="KW-0479">Metal-binding</keyword>
<keyword evidence="3" id="KW-0460">Magnesium</keyword>
<dbReference type="OrthoDB" id="9798107at2"/>
<dbReference type="GO" id="GO:0016787">
    <property type="term" value="F:hydrolase activity"/>
    <property type="evidence" value="ECO:0007669"/>
    <property type="project" value="UniProtKB-KW"/>
</dbReference>
<dbReference type="SUPFAM" id="SSF101478">
    <property type="entry name" value="ADP-ribosylglycohydrolase"/>
    <property type="match status" value="1"/>
</dbReference>
<comment type="caution">
    <text evidence="4">The sequence shown here is derived from an EMBL/GenBank/DDBJ whole genome shotgun (WGS) entry which is preliminary data.</text>
</comment>
<sequence>MKRIIFGIAVGDALGVPVEFVNRNELKKNPISSMTGYGTYNQPKGTWSDDTSMTLCLIETLNDKVFSLQKLSNRFINWYEHNYWTPHGDVFDIGGTTQLSIINLIQGVSPIEAGQSDEFSNGNGSLMRILPLLYLIRDKPIEDRFELIKDVSSITHAHIYSVFSCFVYLEFALLLYKNYNIIQAYEVLINNINDYINSNNLEDVLGDKFDRILSGALIDFPEDKIKSDGYVIHTLEASLWCLLSTQCFYDAVLKAVNLGGDSDTTGAVVGGLAGLYYGFEQIPEVWINKLARKDDLFELAERSIANNLE</sequence>
<feature type="binding site" evidence="3">
    <location>
        <position position="49"/>
    </location>
    <ligand>
        <name>Mg(2+)</name>
        <dbReference type="ChEBI" id="CHEBI:18420"/>
        <label>1</label>
    </ligand>
</feature>
<feature type="binding site" evidence="3">
    <location>
        <position position="50"/>
    </location>
    <ligand>
        <name>Mg(2+)</name>
        <dbReference type="ChEBI" id="CHEBI:18420"/>
        <label>1</label>
    </ligand>
</feature>
<evidence type="ECO:0000256" key="2">
    <source>
        <dbReference type="ARBA" id="ARBA00022801"/>
    </source>
</evidence>
<dbReference type="Gene3D" id="1.10.4080.10">
    <property type="entry name" value="ADP-ribosylation/Crystallin J1"/>
    <property type="match status" value="1"/>
</dbReference>
<dbReference type="PANTHER" id="PTHR16222">
    <property type="entry name" value="ADP-RIBOSYLGLYCOHYDROLASE"/>
    <property type="match status" value="1"/>
</dbReference>
<keyword evidence="5" id="KW-1185">Reference proteome</keyword>
<proteinExistence type="inferred from homology"/>
<keyword evidence="2 4" id="KW-0378">Hydrolase</keyword>
<accession>A0A5C6RXS1</accession>
<feature type="binding site" evidence="3">
    <location>
        <position position="264"/>
    </location>
    <ligand>
        <name>Mg(2+)</name>
        <dbReference type="ChEBI" id="CHEBI:18420"/>
        <label>1</label>
    </ligand>
</feature>
<feature type="binding site" evidence="3">
    <location>
        <position position="261"/>
    </location>
    <ligand>
        <name>Mg(2+)</name>
        <dbReference type="ChEBI" id="CHEBI:18420"/>
        <label>1</label>
    </ligand>
</feature>
<dbReference type="InterPro" id="IPR005502">
    <property type="entry name" value="Ribosyl_crysJ1"/>
</dbReference>
<dbReference type="AlphaFoldDB" id="A0A5C6RXS1"/>
<feature type="binding site" evidence="3">
    <location>
        <position position="263"/>
    </location>
    <ligand>
        <name>Mg(2+)</name>
        <dbReference type="ChEBI" id="CHEBI:18420"/>
        <label>1</label>
    </ligand>
</feature>
<evidence type="ECO:0000256" key="3">
    <source>
        <dbReference type="PIRSR" id="PIRSR605502-1"/>
    </source>
</evidence>